<comment type="caution">
    <text evidence="2">The sequence shown here is derived from an EMBL/GenBank/DDBJ whole genome shotgun (WGS) entry which is preliminary data.</text>
</comment>
<evidence type="ECO:0000256" key="1">
    <source>
        <dbReference type="SAM" id="SignalP"/>
    </source>
</evidence>
<dbReference type="EMBL" id="JAPEVI010000003">
    <property type="protein sequence ID" value="MCX2724956.1"/>
    <property type="molecule type" value="Genomic_DNA"/>
</dbReference>
<evidence type="ECO:0000313" key="3">
    <source>
        <dbReference type="Proteomes" id="UP001300261"/>
    </source>
</evidence>
<feature type="chain" id="PRO_5046940471" evidence="1">
    <location>
        <begin position="22"/>
        <end position="48"/>
    </location>
</feature>
<feature type="signal peptide" evidence="1">
    <location>
        <begin position="1"/>
        <end position="21"/>
    </location>
</feature>
<keyword evidence="1" id="KW-0732">Signal</keyword>
<proteinExistence type="predicted"/>
<organism evidence="2 3">
    <name type="scientific">Roseibium salinum</name>
    <dbReference type="NCBI Taxonomy" id="1604349"/>
    <lineage>
        <taxon>Bacteria</taxon>
        <taxon>Pseudomonadati</taxon>
        <taxon>Pseudomonadota</taxon>
        <taxon>Alphaproteobacteria</taxon>
        <taxon>Hyphomicrobiales</taxon>
        <taxon>Stappiaceae</taxon>
        <taxon>Roseibium</taxon>
    </lineage>
</organism>
<sequence length="48" mass="5134">MKFWNLAVVVLVLAGVAAVKSTNPSYELNDVYTFSGVPITTLHTPATP</sequence>
<name>A0ABT3R6N4_9HYPH</name>
<reference evidence="2 3" key="1">
    <citation type="journal article" date="2016" name="Int. J. Syst. Evol. Microbiol.">
        <title>Labrenzia salina sp. nov., isolated from the rhizosphere of the halophyte Arthrocnemum macrostachyum.</title>
        <authorList>
            <person name="Camacho M."/>
            <person name="Redondo-Gomez S."/>
            <person name="Rodriguez-Llorente I."/>
            <person name="Rohde M."/>
            <person name="Sproer C."/>
            <person name="Schumann P."/>
            <person name="Klenk H.P."/>
            <person name="Montero-Calasanz M.D.C."/>
        </authorList>
    </citation>
    <scope>NUCLEOTIDE SEQUENCE [LARGE SCALE GENOMIC DNA]</scope>
    <source>
        <strain evidence="2 3">DSM 29163</strain>
    </source>
</reference>
<keyword evidence="3" id="KW-1185">Reference proteome</keyword>
<accession>A0ABT3R6N4</accession>
<protein>
    <submittedName>
        <fullName evidence="2">Uncharacterized protein</fullName>
    </submittedName>
</protein>
<dbReference type="Proteomes" id="UP001300261">
    <property type="component" value="Unassembled WGS sequence"/>
</dbReference>
<dbReference type="RefSeq" id="WP_265965381.1">
    <property type="nucleotide sequence ID" value="NZ_JAPEVI010000003.1"/>
</dbReference>
<gene>
    <name evidence="2" type="ORF">ON753_21710</name>
</gene>
<evidence type="ECO:0000313" key="2">
    <source>
        <dbReference type="EMBL" id="MCX2724956.1"/>
    </source>
</evidence>